<dbReference type="OrthoDB" id="8898988at2759"/>
<dbReference type="Proteomes" id="UP000228934">
    <property type="component" value="Unassembled WGS sequence"/>
</dbReference>
<reference evidence="2" key="1">
    <citation type="journal article" date="2017" name="Nat. Commun.">
        <title>The North American bullfrog draft genome provides insight into hormonal regulation of long noncoding RNA.</title>
        <authorList>
            <person name="Hammond S.A."/>
            <person name="Warren R.L."/>
            <person name="Vandervalk B.P."/>
            <person name="Kucuk E."/>
            <person name="Khan H."/>
            <person name="Gibb E.A."/>
            <person name="Pandoh P."/>
            <person name="Kirk H."/>
            <person name="Zhao Y."/>
            <person name="Jones M."/>
            <person name="Mungall A.J."/>
            <person name="Coope R."/>
            <person name="Pleasance S."/>
            <person name="Moore R.A."/>
            <person name="Holt R.A."/>
            <person name="Round J.M."/>
            <person name="Ohora S."/>
            <person name="Walle B.V."/>
            <person name="Veldhoen N."/>
            <person name="Helbing C.C."/>
            <person name="Birol I."/>
        </authorList>
    </citation>
    <scope>NUCLEOTIDE SEQUENCE [LARGE SCALE GENOMIC DNA]</scope>
</reference>
<protein>
    <submittedName>
        <fullName evidence="1">Uncharacterized protein</fullName>
    </submittedName>
</protein>
<keyword evidence="2" id="KW-1185">Reference proteome</keyword>
<sequence length="92" mass="9891">MFNEGKTYLISCHSYDDCASHLSFCLASSSRGMTVLPELSFLLATDRQTGEGRAAATVRKTGIMSQAQVKVAERWTKKGQTGSTGAGIRQST</sequence>
<name>A0A2G9S9W2_AQUCT</name>
<accession>A0A2G9S9W2</accession>
<gene>
    <name evidence="1" type="ORF">AB205_0177820</name>
</gene>
<organism evidence="1 2">
    <name type="scientific">Aquarana catesbeiana</name>
    <name type="common">American bullfrog</name>
    <name type="synonym">Rana catesbeiana</name>
    <dbReference type="NCBI Taxonomy" id="8400"/>
    <lineage>
        <taxon>Eukaryota</taxon>
        <taxon>Metazoa</taxon>
        <taxon>Chordata</taxon>
        <taxon>Craniata</taxon>
        <taxon>Vertebrata</taxon>
        <taxon>Euteleostomi</taxon>
        <taxon>Amphibia</taxon>
        <taxon>Batrachia</taxon>
        <taxon>Anura</taxon>
        <taxon>Neobatrachia</taxon>
        <taxon>Ranoidea</taxon>
        <taxon>Ranidae</taxon>
        <taxon>Aquarana</taxon>
    </lineage>
</organism>
<dbReference type="EMBL" id="KV925607">
    <property type="protein sequence ID" value="PIO36906.1"/>
    <property type="molecule type" value="Genomic_DNA"/>
</dbReference>
<dbReference type="AlphaFoldDB" id="A0A2G9S9W2"/>
<proteinExistence type="predicted"/>
<evidence type="ECO:0000313" key="2">
    <source>
        <dbReference type="Proteomes" id="UP000228934"/>
    </source>
</evidence>
<evidence type="ECO:0000313" key="1">
    <source>
        <dbReference type="EMBL" id="PIO36906.1"/>
    </source>
</evidence>